<dbReference type="AlphaFoldDB" id="A0A9P6CWU6"/>
<keyword evidence="1" id="KW-0812">Transmembrane</keyword>
<feature type="transmembrane region" description="Helical" evidence="1">
    <location>
        <begin position="47"/>
        <end position="64"/>
    </location>
</feature>
<feature type="transmembrane region" description="Helical" evidence="1">
    <location>
        <begin position="166"/>
        <end position="187"/>
    </location>
</feature>
<evidence type="ECO:0000313" key="2">
    <source>
        <dbReference type="EMBL" id="KAF9475584.1"/>
    </source>
</evidence>
<name>A0A9P6CWU6_9AGAR</name>
<feature type="transmembrane region" description="Helical" evidence="1">
    <location>
        <begin position="126"/>
        <end position="151"/>
    </location>
</feature>
<feature type="transmembrane region" description="Helical" evidence="1">
    <location>
        <begin position="101"/>
        <end position="119"/>
    </location>
</feature>
<feature type="transmembrane region" description="Helical" evidence="1">
    <location>
        <begin position="234"/>
        <end position="255"/>
    </location>
</feature>
<feature type="transmembrane region" description="Helical" evidence="1">
    <location>
        <begin position="12"/>
        <end position="35"/>
    </location>
</feature>
<keyword evidence="1" id="KW-1133">Transmembrane helix</keyword>
<dbReference type="OrthoDB" id="3354175at2759"/>
<keyword evidence="1" id="KW-0472">Membrane</keyword>
<organism evidence="2 3">
    <name type="scientific">Pholiota conissans</name>
    <dbReference type="NCBI Taxonomy" id="109636"/>
    <lineage>
        <taxon>Eukaryota</taxon>
        <taxon>Fungi</taxon>
        <taxon>Dikarya</taxon>
        <taxon>Basidiomycota</taxon>
        <taxon>Agaricomycotina</taxon>
        <taxon>Agaricomycetes</taxon>
        <taxon>Agaricomycetidae</taxon>
        <taxon>Agaricales</taxon>
        <taxon>Agaricineae</taxon>
        <taxon>Strophariaceae</taxon>
        <taxon>Pholiota</taxon>
    </lineage>
</organism>
<dbReference type="EMBL" id="MU155326">
    <property type="protein sequence ID" value="KAF9475584.1"/>
    <property type="molecule type" value="Genomic_DNA"/>
</dbReference>
<feature type="transmembrane region" description="Helical" evidence="1">
    <location>
        <begin position="207"/>
        <end position="228"/>
    </location>
</feature>
<comment type="caution">
    <text evidence="2">The sequence shown here is derived from an EMBL/GenBank/DDBJ whole genome shotgun (WGS) entry which is preliminary data.</text>
</comment>
<proteinExistence type="predicted"/>
<gene>
    <name evidence="2" type="ORF">BDN70DRAFT_908071</name>
</gene>
<accession>A0A9P6CWU6</accession>
<sequence length="297" mass="33443">MTFTLEETKLISIFIESTLYGLYIFAFALTCWVLVKKQYNAHPINTSMLFLSLFMFLLATMHIITSSVRIMKAFITLNDEPGGPGAFFIRLSEPTKILETSIYMTQILVGDFLVIWRAYKVWGNSLWITVLPLILTIGSAVVDIRILYFFAKTPYIPAPNHILNRWFYFFPTITLITNLLCTGLIAYRIWHINSRMGSLVGNSLRPVLLLVIESGAIYSATLITLLIVYGTQLLITNILLDAGLVFSMVMIRIGLGLSSSNGESEDMGPISTLRIFSPTEIRESTILSEHDCRNDSS</sequence>
<keyword evidence="3" id="KW-1185">Reference proteome</keyword>
<protein>
    <submittedName>
        <fullName evidence="2">Uncharacterized protein</fullName>
    </submittedName>
</protein>
<evidence type="ECO:0000313" key="3">
    <source>
        <dbReference type="Proteomes" id="UP000807469"/>
    </source>
</evidence>
<reference evidence="2" key="1">
    <citation type="submission" date="2020-11" db="EMBL/GenBank/DDBJ databases">
        <authorList>
            <consortium name="DOE Joint Genome Institute"/>
            <person name="Ahrendt S."/>
            <person name="Riley R."/>
            <person name="Andreopoulos W."/>
            <person name="Labutti K."/>
            <person name="Pangilinan J."/>
            <person name="Ruiz-Duenas F.J."/>
            <person name="Barrasa J.M."/>
            <person name="Sanchez-Garcia M."/>
            <person name="Camarero S."/>
            <person name="Miyauchi S."/>
            <person name="Serrano A."/>
            <person name="Linde D."/>
            <person name="Babiker R."/>
            <person name="Drula E."/>
            <person name="Ayuso-Fernandez I."/>
            <person name="Pacheco R."/>
            <person name="Padilla G."/>
            <person name="Ferreira P."/>
            <person name="Barriuso J."/>
            <person name="Kellner H."/>
            <person name="Castanera R."/>
            <person name="Alfaro M."/>
            <person name="Ramirez L."/>
            <person name="Pisabarro A.G."/>
            <person name="Kuo A."/>
            <person name="Tritt A."/>
            <person name="Lipzen A."/>
            <person name="He G."/>
            <person name="Yan M."/>
            <person name="Ng V."/>
            <person name="Cullen D."/>
            <person name="Martin F."/>
            <person name="Rosso M.-N."/>
            <person name="Henrissat B."/>
            <person name="Hibbett D."/>
            <person name="Martinez A.T."/>
            <person name="Grigoriev I.V."/>
        </authorList>
    </citation>
    <scope>NUCLEOTIDE SEQUENCE</scope>
    <source>
        <strain evidence="2">CIRM-BRFM 674</strain>
    </source>
</reference>
<dbReference type="Proteomes" id="UP000807469">
    <property type="component" value="Unassembled WGS sequence"/>
</dbReference>
<evidence type="ECO:0000256" key="1">
    <source>
        <dbReference type="SAM" id="Phobius"/>
    </source>
</evidence>